<dbReference type="RefSeq" id="XP_071931920.1">
    <property type="nucleotide sequence ID" value="XM_072075819.1"/>
</dbReference>
<sequence>MCELTPTLEELEGLLQMPGKGSPMVYPSGGTREQFCRFLGLRSNSLDQHPDARSCPLRFLYDRFGERASFEHHQIDFFITRGQWEEKRMQAFGLVLINLLLFPQRHGKVTFATINMIQSLFLGIRGTTPTLIPVVMADIFSALTNCQRKGGFFYASNLILQMWIMEHLVKRLPNLLGSCLPVENWIDSHRERVGRYYCVMSSSPFIEEFNNLTPEKVQWVLDWTKVRDPAFRTTQHDFIPLDGVNGLVAYIPQRVMRQFGYPQSIPMVQGVEDLRLGTVTESRNMVLEAWGNLRGLENLQLEMVNKMAPAVMPGYNEWIKQKVEHDRARQHSASASPEERMERLRKELKESQAQLMMANRVLEDTQVQLRREKKKNEKLEEAIDAFDRIREGARKLSLGSSRESQSTSLSRHRDFVNMVTKTIDEIVKKN</sequence>
<evidence type="ECO:0000313" key="5">
    <source>
        <dbReference type="RefSeq" id="XP_071931919.1"/>
    </source>
</evidence>
<gene>
    <name evidence="5 6" type="primary">LOC140035318</name>
</gene>
<feature type="compositionally biased region" description="Low complexity" evidence="2">
    <location>
        <begin position="396"/>
        <end position="409"/>
    </location>
</feature>
<dbReference type="GeneID" id="140035318"/>
<feature type="domain" description="DUF7745" evidence="3">
    <location>
        <begin position="4"/>
        <end position="324"/>
    </location>
</feature>
<dbReference type="PANTHER" id="PTHR48200:SF1">
    <property type="entry name" value="AMINOTRANSFERASE-LIKE PLANT MOBILE DOMAIN-CONTAINING PROTEIN"/>
    <property type="match status" value="1"/>
</dbReference>
<dbReference type="PANTHER" id="PTHR48200">
    <property type="entry name" value="PROTEIN, PUTATIVE-RELATED"/>
    <property type="match status" value="1"/>
</dbReference>
<dbReference type="Proteomes" id="UP001652660">
    <property type="component" value="Chromosome 2c"/>
</dbReference>
<protein>
    <recommendedName>
        <fullName evidence="3">DUF7745 domain-containing protein</fullName>
    </recommendedName>
</protein>
<name>A0ABM4WJG4_COFAR</name>
<evidence type="ECO:0000313" key="4">
    <source>
        <dbReference type="Proteomes" id="UP001652660"/>
    </source>
</evidence>
<feature type="region of interest" description="Disordered" evidence="2">
    <location>
        <begin position="394"/>
        <end position="413"/>
    </location>
</feature>
<feature type="coiled-coil region" evidence="1">
    <location>
        <begin position="341"/>
        <end position="389"/>
    </location>
</feature>
<reference evidence="5 6" key="1">
    <citation type="submission" date="2025-05" db="UniProtKB">
        <authorList>
            <consortium name="RefSeq"/>
        </authorList>
    </citation>
    <scope>IDENTIFICATION</scope>
    <source>
        <tissue evidence="5 6">Leaves</tissue>
    </source>
</reference>
<evidence type="ECO:0000256" key="2">
    <source>
        <dbReference type="SAM" id="MobiDB-lite"/>
    </source>
</evidence>
<keyword evidence="1" id="KW-0175">Coiled coil</keyword>
<keyword evidence="4" id="KW-1185">Reference proteome</keyword>
<evidence type="ECO:0000256" key="1">
    <source>
        <dbReference type="SAM" id="Coils"/>
    </source>
</evidence>
<evidence type="ECO:0000259" key="3">
    <source>
        <dbReference type="Pfam" id="PF24924"/>
    </source>
</evidence>
<dbReference type="RefSeq" id="XP_071931919.1">
    <property type="nucleotide sequence ID" value="XM_072075818.1"/>
</dbReference>
<evidence type="ECO:0000313" key="6">
    <source>
        <dbReference type="RefSeq" id="XP_071931920.1"/>
    </source>
</evidence>
<accession>A0ABM4WJG4</accession>
<proteinExistence type="predicted"/>
<dbReference type="Pfam" id="PF24924">
    <property type="entry name" value="DUF7745"/>
    <property type="match status" value="1"/>
</dbReference>
<organism evidence="4 5">
    <name type="scientific">Coffea arabica</name>
    <name type="common">Arabian coffee</name>
    <dbReference type="NCBI Taxonomy" id="13443"/>
    <lineage>
        <taxon>Eukaryota</taxon>
        <taxon>Viridiplantae</taxon>
        <taxon>Streptophyta</taxon>
        <taxon>Embryophyta</taxon>
        <taxon>Tracheophyta</taxon>
        <taxon>Spermatophyta</taxon>
        <taxon>Magnoliopsida</taxon>
        <taxon>eudicotyledons</taxon>
        <taxon>Gunneridae</taxon>
        <taxon>Pentapetalae</taxon>
        <taxon>asterids</taxon>
        <taxon>lamiids</taxon>
        <taxon>Gentianales</taxon>
        <taxon>Rubiaceae</taxon>
        <taxon>Ixoroideae</taxon>
        <taxon>Gardenieae complex</taxon>
        <taxon>Bertiereae - Coffeeae clade</taxon>
        <taxon>Coffeeae</taxon>
        <taxon>Coffea</taxon>
    </lineage>
</organism>
<dbReference type="InterPro" id="IPR056647">
    <property type="entry name" value="DUF7745"/>
</dbReference>